<evidence type="ECO:0000313" key="1">
    <source>
        <dbReference type="EMBL" id="CAG7658757.1"/>
    </source>
</evidence>
<dbReference type="Proteomes" id="UP000708208">
    <property type="component" value="Unassembled WGS sequence"/>
</dbReference>
<sequence>MELVLLVPTFSATNIEIQGQVSPELIETTVLMIFDGNSKSSIITTRGGTCKCTRSAGETGVCSNPLYDECAVGQEIPTLACNAAVLKRVAGASIYYARLSDQNDSGRENCLTFTPATTNDGFSCVYNGRTDNTGNDCYPQEDEEERTSKNLHEFENSLQISLSEKLNEPNYLRM</sequence>
<protein>
    <submittedName>
        <fullName evidence="1">Uncharacterized protein</fullName>
    </submittedName>
</protein>
<gene>
    <name evidence="1" type="ORF">AFUS01_LOCUS1027</name>
</gene>
<comment type="caution">
    <text evidence="1">The sequence shown here is derived from an EMBL/GenBank/DDBJ whole genome shotgun (WGS) entry which is preliminary data.</text>
</comment>
<dbReference type="AlphaFoldDB" id="A0A8J2J1F9"/>
<accession>A0A8J2J1F9</accession>
<reference evidence="1" key="1">
    <citation type="submission" date="2021-06" db="EMBL/GenBank/DDBJ databases">
        <authorList>
            <person name="Hodson N. C."/>
            <person name="Mongue J. A."/>
            <person name="Jaron S. K."/>
        </authorList>
    </citation>
    <scope>NUCLEOTIDE SEQUENCE</scope>
</reference>
<dbReference type="EMBL" id="CAJVCH010005665">
    <property type="protein sequence ID" value="CAG7658757.1"/>
    <property type="molecule type" value="Genomic_DNA"/>
</dbReference>
<name>A0A8J2J1F9_9HEXA</name>
<keyword evidence="2" id="KW-1185">Reference proteome</keyword>
<evidence type="ECO:0000313" key="2">
    <source>
        <dbReference type="Proteomes" id="UP000708208"/>
    </source>
</evidence>
<proteinExistence type="predicted"/>
<organism evidence="1 2">
    <name type="scientific">Allacma fusca</name>
    <dbReference type="NCBI Taxonomy" id="39272"/>
    <lineage>
        <taxon>Eukaryota</taxon>
        <taxon>Metazoa</taxon>
        <taxon>Ecdysozoa</taxon>
        <taxon>Arthropoda</taxon>
        <taxon>Hexapoda</taxon>
        <taxon>Collembola</taxon>
        <taxon>Symphypleona</taxon>
        <taxon>Sminthuridae</taxon>
        <taxon>Allacma</taxon>
    </lineage>
</organism>